<evidence type="ECO:0000313" key="8">
    <source>
        <dbReference type="EMBL" id="MDH2304952.1"/>
    </source>
</evidence>
<dbReference type="SMART" id="SM00849">
    <property type="entry name" value="Lactamase_B"/>
    <property type="match status" value="1"/>
</dbReference>
<evidence type="ECO:0000256" key="3">
    <source>
        <dbReference type="ARBA" id="ARBA00022692"/>
    </source>
</evidence>
<dbReference type="PANTHER" id="PTHR30619:SF1">
    <property type="entry name" value="RECOMBINATION PROTEIN 2"/>
    <property type="match status" value="1"/>
</dbReference>
<evidence type="ECO:0000259" key="7">
    <source>
        <dbReference type="SMART" id="SM00849"/>
    </source>
</evidence>
<proteinExistence type="predicted"/>
<feature type="transmembrane region" description="Helical" evidence="6">
    <location>
        <begin position="54"/>
        <end position="73"/>
    </location>
</feature>
<keyword evidence="4 6" id="KW-1133">Transmembrane helix</keyword>
<dbReference type="PANTHER" id="PTHR30619">
    <property type="entry name" value="DNA INTERNALIZATION/COMPETENCE PROTEIN COMEC/REC2"/>
    <property type="match status" value="1"/>
</dbReference>
<dbReference type="GO" id="GO:0030420">
    <property type="term" value="P:establishment of competence for transformation"/>
    <property type="evidence" value="ECO:0007669"/>
    <property type="project" value="InterPro"/>
</dbReference>
<comment type="subcellular location">
    <subcellularLocation>
        <location evidence="1">Cell membrane</location>
        <topology evidence="1">Multi-pass membrane protein</topology>
    </subcellularLocation>
</comment>
<feature type="transmembrane region" description="Helical" evidence="6">
    <location>
        <begin position="331"/>
        <end position="351"/>
    </location>
</feature>
<dbReference type="SUPFAM" id="SSF56281">
    <property type="entry name" value="Metallo-hydrolase/oxidoreductase"/>
    <property type="match status" value="1"/>
</dbReference>
<evidence type="ECO:0000256" key="5">
    <source>
        <dbReference type="ARBA" id="ARBA00023136"/>
    </source>
</evidence>
<dbReference type="InterPro" id="IPR004477">
    <property type="entry name" value="ComEC_N"/>
</dbReference>
<dbReference type="Pfam" id="PF03772">
    <property type="entry name" value="Competence"/>
    <property type="match status" value="1"/>
</dbReference>
<dbReference type="Pfam" id="PF13567">
    <property type="entry name" value="DUF4131"/>
    <property type="match status" value="1"/>
</dbReference>
<evidence type="ECO:0000256" key="1">
    <source>
        <dbReference type="ARBA" id="ARBA00004651"/>
    </source>
</evidence>
<gene>
    <name evidence="8" type="ORF">QDQ51_05905</name>
</gene>
<keyword evidence="5 6" id="KW-0472">Membrane</keyword>
<dbReference type="InterPro" id="IPR036866">
    <property type="entry name" value="RibonucZ/Hydroxyglut_hydro"/>
</dbReference>
<dbReference type="GO" id="GO:0005886">
    <property type="term" value="C:plasma membrane"/>
    <property type="evidence" value="ECO:0007669"/>
    <property type="project" value="UniProtKB-SubCell"/>
</dbReference>
<name>A0AB35L923_PRORE</name>
<dbReference type="InterPro" id="IPR035681">
    <property type="entry name" value="ComA-like_MBL"/>
</dbReference>
<dbReference type="Pfam" id="PF00753">
    <property type="entry name" value="Lactamase_B"/>
    <property type="match status" value="1"/>
</dbReference>
<dbReference type="EMBL" id="JARVQW010000002">
    <property type="protein sequence ID" value="MDH2304952.1"/>
    <property type="molecule type" value="Genomic_DNA"/>
</dbReference>
<protein>
    <submittedName>
        <fullName evidence="8">DNA internalization-related competence protein ComEC/Rec2</fullName>
    </submittedName>
</protein>
<feature type="transmembrane region" description="Helical" evidence="6">
    <location>
        <begin position="422"/>
        <end position="444"/>
    </location>
</feature>
<evidence type="ECO:0000313" key="9">
    <source>
        <dbReference type="Proteomes" id="UP001162044"/>
    </source>
</evidence>
<feature type="transmembrane region" description="Helical" evidence="6">
    <location>
        <begin position="300"/>
        <end position="324"/>
    </location>
</feature>
<sequence>MIENIIYIIRWLNNRLKKYNSIFSKSLSVSITMASIALIFGTLPLLFLPKIIMLSELLFVFLFFTLIIMFFVFGKLGKFLALIIMFFLWGNWHGVNIINHVNYLSNQNNDIDVVIIGTPLNNKEQKIKVRIEKINNRIVFPPLYATWKTKESVCAGQSWRINGKVRPLHSSLNEGGFNLQRYYLANRIIGVLKSQKVKPLQMRCSVRQKIIYNYMELINPLSNKGVIYGLMFGDRSLLAADQAYLLQKTGLTHLMAISGLHIGLAYLFGIFITRGIQYFLPIKYINEILPTVIGLGLAVFYAWISGFAIPATRALFALLLWIYIKNKPARYFVWQWALWSIAGILLFDPLAILSDSFWLSSFAVLAILYWLSIFPLPYHLAKGVQGKIIGLIHLQIGLLVLLIPMQLIIFNGINIMGLVANLWFVPLVSWCVVPAIFVVFLVPIEVVQQSLLYVIDSVIALGLKPLPYLSTFWSEFINVPYYLFLICWLSIIVVLFKWYKRYFGLVSCVVILIFLERGSGKQFKEGWRMTVLDIGHGLAVVIEQNNVALLYDTGNAWKGDSNAQRQIIPFLKYHDITPIGVILSHNHLDHTGGANYLIQQYPWLSVRSSFGPQKTSAYRKKNNKLNKIKNMAHLPCFKGQKWRWGILTFEVLWPEKLAPISHNNDSCVIQLTDGYHKILLTGDIEKQGEKSLVEMYKNRLRSTLLFAPHHGSSTSSTDLLLRNVQPSMVVVSSARYSAWKIPSPKVYFRYKNSNIKWLNTAEDGQLTLWFKKEKIQISRYRYEIQPRWYHLWFGLPLFPE</sequence>
<feature type="transmembrane region" description="Helical" evidence="6">
    <location>
        <begin position="254"/>
        <end position="280"/>
    </location>
</feature>
<feature type="transmembrane region" description="Helical" evidence="6">
    <location>
        <begin position="503"/>
        <end position="520"/>
    </location>
</feature>
<dbReference type="NCBIfam" id="TIGR00360">
    <property type="entry name" value="ComEC_N-term"/>
    <property type="match status" value="1"/>
</dbReference>
<evidence type="ECO:0000256" key="2">
    <source>
        <dbReference type="ARBA" id="ARBA00022475"/>
    </source>
</evidence>
<feature type="transmembrane region" description="Helical" evidence="6">
    <location>
        <begin position="451"/>
        <end position="473"/>
    </location>
</feature>
<dbReference type="AlphaFoldDB" id="A0AB35L923"/>
<keyword evidence="2" id="KW-1003">Cell membrane</keyword>
<organism evidence="8 9">
    <name type="scientific">Providencia rettgeri</name>
    <dbReference type="NCBI Taxonomy" id="587"/>
    <lineage>
        <taxon>Bacteria</taxon>
        <taxon>Pseudomonadati</taxon>
        <taxon>Pseudomonadota</taxon>
        <taxon>Gammaproteobacteria</taxon>
        <taxon>Enterobacterales</taxon>
        <taxon>Morganellaceae</taxon>
        <taxon>Providencia</taxon>
    </lineage>
</organism>
<feature type="transmembrane region" description="Helical" evidence="6">
    <location>
        <begin position="388"/>
        <end position="410"/>
    </location>
</feature>
<feature type="transmembrane region" description="Helical" evidence="6">
    <location>
        <begin position="357"/>
        <end position="376"/>
    </location>
</feature>
<accession>A0AB35L923</accession>
<dbReference type="CDD" id="cd07731">
    <property type="entry name" value="ComA-like_MBL-fold"/>
    <property type="match status" value="1"/>
</dbReference>
<feature type="domain" description="Metallo-beta-lactamase" evidence="7">
    <location>
        <begin position="536"/>
        <end position="735"/>
    </location>
</feature>
<dbReference type="Gene3D" id="3.60.15.10">
    <property type="entry name" value="Ribonuclease Z/Hydroxyacylglutathione hydrolase-like"/>
    <property type="match status" value="1"/>
</dbReference>
<dbReference type="RefSeq" id="WP_245211112.1">
    <property type="nucleotide sequence ID" value="NZ_JACTAI010000001.1"/>
</dbReference>
<dbReference type="Proteomes" id="UP001162044">
    <property type="component" value="Unassembled WGS sequence"/>
</dbReference>
<reference evidence="8" key="1">
    <citation type="submission" date="2023-04" db="EMBL/GenBank/DDBJ databases">
        <authorList>
            <person name="Li W."/>
        </authorList>
    </citation>
    <scope>NUCLEOTIDE SEQUENCE</scope>
    <source>
        <strain evidence="8">QITACRE101</strain>
    </source>
</reference>
<evidence type="ECO:0000256" key="6">
    <source>
        <dbReference type="SAM" id="Phobius"/>
    </source>
</evidence>
<comment type="caution">
    <text evidence="8">The sequence shown here is derived from an EMBL/GenBank/DDBJ whole genome shotgun (WGS) entry which is preliminary data.</text>
</comment>
<dbReference type="NCBIfam" id="TIGR00361">
    <property type="entry name" value="ComEC_Rec2"/>
    <property type="match status" value="1"/>
</dbReference>
<reference evidence="8" key="2">
    <citation type="submission" date="2023-10" db="EMBL/GenBank/DDBJ databases">
        <title>Analysis of Resistance Genes of Carbapenem-resistant Providencia rettgeri.</title>
        <authorList>
            <person name="Liu M."/>
        </authorList>
    </citation>
    <scope>NUCLEOTIDE SEQUENCE</scope>
    <source>
        <strain evidence="8">QITACRE101</strain>
    </source>
</reference>
<keyword evidence="3 6" id="KW-0812">Transmembrane</keyword>
<feature type="transmembrane region" description="Helical" evidence="6">
    <location>
        <begin position="27"/>
        <end position="47"/>
    </location>
</feature>
<dbReference type="InterPro" id="IPR004797">
    <property type="entry name" value="Competence_ComEC/Rec2"/>
</dbReference>
<dbReference type="InterPro" id="IPR025405">
    <property type="entry name" value="DUF4131"/>
</dbReference>
<feature type="transmembrane region" description="Helical" evidence="6">
    <location>
        <begin position="79"/>
        <end position="98"/>
    </location>
</feature>
<evidence type="ECO:0000256" key="4">
    <source>
        <dbReference type="ARBA" id="ARBA00022989"/>
    </source>
</evidence>
<dbReference type="InterPro" id="IPR001279">
    <property type="entry name" value="Metallo-B-lactamas"/>
</dbReference>
<dbReference type="InterPro" id="IPR052159">
    <property type="entry name" value="Competence_DNA_uptake"/>
</dbReference>
<feature type="transmembrane region" description="Helical" evidence="6">
    <location>
        <begin position="479"/>
        <end position="496"/>
    </location>
</feature>